<dbReference type="PANTHER" id="PTHR48140">
    <property type="entry name" value="FATTY ACID DESATURASE 4, CHLOROPLASTIC-RELATED"/>
    <property type="match status" value="1"/>
</dbReference>
<dbReference type="Proteomes" id="UP000215914">
    <property type="component" value="Unassembled WGS sequence"/>
</dbReference>
<comment type="similarity">
    <text evidence="2">Belongs to the fatty acid desaturase CarF family.</text>
</comment>
<evidence type="ECO:0000259" key="6">
    <source>
        <dbReference type="Pfam" id="PF10520"/>
    </source>
</evidence>
<comment type="caution">
    <text evidence="7">The sequence shown here is derived from an EMBL/GenBank/DDBJ whole genome shotgun (WGS) entry which is preliminary data.</text>
</comment>
<evidence type="ECO:0000256" key="3">
    <source>
        <dbReference type="ARBA" id="ARBA00022692"/>
    </source>
</evidence>
<reference evidence="7" key="2">
    <citation type="submission" date="2020-06" db="EMBL/GenBank/DDBJ databases">
        <title>Helianthus annuus Genome sequencing and assembly Release 2.</title>
        <authorList>
            <person name="Gouzy J."/>
            <person name="Langlade N."/>
            <person name="Munos S."/>
        </authorList>
    </citation>
    <scope>NUCLEOTIDE SEQUENCE</scope>
    <source>
        <tissue evidence="7">Leaves</tissue>
    </source>
</reference>
<reference evidence="7" key="1">
    <citation type="journal article" date="2017" name="Nature">
        <title>The sunflower genome provides insights into oil metabolism, flowering and Asterid evolution.</title>
        <authorList>
            <person name="Badouin H."/>
            <person name="Gouzy J."/>
            <person name="Grassa C.J."/>
            <person name="Murat F."/>
            <person name="Staton S.E."/>
            <person name="Cottret L."/>
            <person name="Lelandais-Briere C."/>
            <person name="Owens G.L."/>
            <person name="Carrere S."/>
            <person name="Mayjonade B."/>
            <person name="Legrand L."/>
            <person name="Gill N."/>
            <person name="Kane N.C."/>
            <person name="Bowers J.E."/>
            <person name="Hubner S."/>
            <person name="Bellec A."/>
            <person name="Berard A."/>
            <person name="Berges H."/>
            <person name="Blanchet N."/>
            <person name="Boniface M.C."/>
            <person name="Brunel D."/>
            <person name="Catrice O."/>
            <person name="Chaidir N."/>
            <person name="Claudel C."/>
            <person name="Donnadieu C."/>
            <person name="Faraut T."/>
            <person name="Fievet G."/>
            <person name="Helmstetter N."/>
            <person name="King M."/>
            <person name="Knapp S.J."/>
            <person name="Lai Z."/>
            <person name="Le Paslier M.C."/>
            <person name="Lippi Y."/>
            <person name="Lorenzon L."/>
            <person name="Mandel J.R."/>
            <person name="Marage G."/>
            <person name="Marchand G."/>
            <person name="Marquand E."/>
            <person name="Bret-Mestries E."/>
            <person name="Morien E."/>
            <person name="Nambeesan S."/>
            <person name="Nguyen T."/>
            <person name="Pegot-Espagnet P."/>
            <person name="Pouilly N."/>
            <person name="Raftis F."/>
            <person name="Sallet E."/>
            <person name="Schiex T."/>
            <person name="Thomas J."/>
            <person name="Vandecasteele C."/>
            <person name="Vares D."/>
            <person name="Vear F."/>
            <person name="Vautrin S."/>
            <person name="Crespi M."/>
            <person name="Mangin B."/>
            <person name="Burke J.M."/>
            <person name="Salse J."/>
            <person name="Munos S."/>
            <person name="Vincourt P."/>
            <person name="Rieseberg L.H."/>
            <person name="Langlade N.B."/>
        </authorList>
    </citation>
    <scope>NUCLEOTIDE SEQUENCE</scope>
    <source>
        <tissue evidence="7">Leaves</tissue>
    </source>
</reference>
<dbReference type="OrthoDB" id="5103at2759"/>
<proteinExistence type="inferred from homology"/>
<dbReference type="EMBL" id="MNCJ02000320">
    <property type="protein sequence ID" value="KAF5807432.1"/>
    <property type="molecule type" value="Genomic_DNA"/>
</dbReference>
<dbReference type="Gramene" id="mRNA:HanXRQr2_Chr05g0233621">
    <property type="protein sequence ID" value="CDS:HanXRQr2_Chr05g0233621.1"/>
    <property type="gene ID" value="HanXRQr2_Chr05g0233621"/>
</dbReference>
<protein>
    <recommendedName>
        <fullName evidence="6">Lipid desaturase domain-containing protein</fullName>
    </recommendedName>
</protein>
<name>A0A9K3J303_HELAN</name>
<keyword evidence="3" id="KW-0812">Transmembrane</keyword>
<dbReference type="Pfam" id="PF10520">
    <property type="entry name" value="Lipid_desat"/>
    <property type="match status" value="1"/>
</dbReference>
<evidence type="ECO:0000256" key="4">
    <source>
        <dbReference type="ARBA" id="ARBA00022989"/>
    </source>
</evidence>
<evidence type="ECO:0000256" key="2">
    <source>
        <dbReference type="ARBA" id="ARBA00007620"/>
    </source>
</evidence>
<accession>A0A9K3J303</accession>
<dbReference type="AlphaFoldDB" id="A0A9K3J303"/>
<evidence type="ECO:0000313" key="8">
    <source>
        <dbReference type="Proteomes" id="UP000215914"/>
    </source>
</evidence>
<dbReference type="GO" id="GO:0016020">
    <property type="term" value="C:membrane"/>
    <property type="evidence" value="ECO:0007669"/>
    <property type="project" value="UniProtKB-SubCell"/>
</dbReference>
<keyword evidence="4" id="KW-1133">Transmembrane helix</keyword>
<keyword evidence="8" id="KW-1185">Reference proteome</keyword>
<keyword evidence="5" id="KW-0472">Membrane</keyword>
<dbReference type="GO" id="GO:0006636">
    <property type="term" value="P:unsaturated fatty acid biosynthetic process"/>
    <property type="evidence" value="ECO:0000318"/>
    <property type="project" value="GO_Central"/>
</dbReference>
<dbReference type="InterPro" id="IPR019547">
    <property type="entry name" value="Lipid_desat"/>
</dbReference>
<dbReference type="PANTHER" id="PTHR48140:SF1">
    <property type="entry name" value="FATTY ACID DESATURASE 4, CHLOROPLASTIC-RELATED"/>
    <property type="match status" value="1"/>
</dbReference>
<evidence type="ECO:0000256" key="1">
    <source>
        <dbReference type="ARBA" id="ARBA00004141"/>
    </source>
</evidence>
<dbReference type="InterPro" id="IPR052864">
    <property type="entry name" value="Chloroplast_FAD_CarF"/>
</dbReference>
<dbReference type="GO" id="GO:0009507">
    <property type="term" value="C:chloroplast"/>
    <property type="evidence" value="ECO:0000318"/>
    <property type="project" value="GO_Central"/>
</dbReference>
<sequence>MPQTVTNSLATLIKPRRRNKQHQSILLPIYLYDNIINIPTPPQLTTSIMFTLPQHHLHQATTIRYRHNRDHRIYCAITTQVKTRPKLEPLVINTTTLATPPKADDPSLKSTWSHRAWVGAGCGTVLASLASSVVGSYDSHIWLEPVLSGFIGYLFADLGSGVYHWGIDNYGDASTPVFGTQIDAFQGHHKWPWTITKRQFANNLHALARVVTYIVLPIDLVFHDQPVVMGFVGMASGCIMFSQQFHAWAHGTKSKLPAVVVALQDAGVLVSRSQHAAHHKQPYNNNYCIVSGVWNRFLDDHKVFEALEMVIYFKLGLRPRSWNEPNSDWTEEAEDSPVTYVT</sequence>
<gene>
    <name evidence="7" type="ORF">HanXRQr2_Chr05g0233621</name>
</gene>
<feature type="domain" description="Lipid desaturase" evidence="6">
    <location>
        <begin position="153"/>
        <end position="322"/>
    </location>
</feature>
<organism evidence="7 8">
    <name type="scientific">Helianthus annuus</name>
    <name type="common">Common sunflower</name>
    <dbReference type="NCBI Taxonomy" id="4232"/>
    <lineage>
        <taxon>Eukaryota</taxon>
        <taxon>Viridiplantae</taxon>
        <taxon>Streptophyta</taxon>
        <taxon>Embryophyta</taxon>
        <taxon>Tracheophyta</taxon>
        <taxon>Spermatophyta</taxon>
        <taxon>Magnoliopsida</taxon>
        <taxon>eudicotyledons</taxon>
        <taxon>Gunneridae</taxon>
        <taxon>Pentapetalae</taxon>
        <taxon>asterids</taxon>
        <taxon>campanulids</taxon>
        <taxon>Asterales</taxon>
        <taxon>Asteraceae</taxon>
        <taxon>Asteroideae</taxon>
        <taxon>Heliantheae alliance</taxon>
        <taxon>Heliantheae</taxon>
        <taxon>Helianthus</taxon>
    </lineage>
</organism>
<comment type="subcellular location">
    <subcellularLocation>
        <location evidence="1">Membrane</location>
        <topology evidence="1">Multi-pass membrane protein</topology>
    </subcellularLocation>
</comment>
<evidence type="ECO:0000256" key="5">
    <source>
        <dbReference type="ARBA" id="ARBA00023136"/>
    </source>
</evidence>
<evidence type="ECO:0000313" key="7">
    <source>
        <dbReference type="EMBL" id="KAF5807432.1"/>
    </source>
</evidence>
<dbReference type="GO" id="GO:0102654">
    <property type="term" value="F:palmitoyl-[glycerolipid] 3-(E)-desaturase activity"/>
    <property type="evidence" value="ECO:0000318"/>
    <property type="project" value="GO_Central"/>
</dbReference>